<dbReference type="InterPro" id="IPR036322">
    <property type="entry name" value="WD40_repeat_dom_sf"/>
</dbReference>
<accession>A0ABU8YMA1</accession>
<evidence type="ECO:0000256" key="1">
    <source>
        <dbReference type="ARBA" id="ARBA00022574"/>
    </source>
</evidence>
<feature type="repeat" description="WD" evidence="3">
    <location>
        <begin position="689"/>
        <end position="730"/>
    </location>
</feature>
<keyword evidence="5" id="KW-0723">Serine/threonine-protein kinase</keyword>
<evidence type="ECO:0000256" key="3">
    <source>
        <dbReference type="PROSITE-ProRule" id="PRU00221"/>
    </source>
</evidence>
<name>A0ABU8YMA1_9CYAN</name>
<dbReference type="InterPro" id="IPR019775">
    <property type="entry name" value="WD40_repeat_CS"/>
</dbReference>
<evidence type="ECO:0000256" key="4">
    <source>
        <dbReference type="SAM" id="Coils"/>
    </source>
</evidence>
<gene>
    <name evidence="5" type="ORF">WMG39_11825</name>
</gene>
<feature type="repeat" description="WD" evidence="3">
    <location>
        <begin position="731"/>
        <end position="766"/>
    </location>
</feature>
<keyword evidence="6" id="KW-1185">Reference proteome</keyword>
<dbReference type="GO" id="GO:0004674">
    <property type="term" value="F:protein serine/threonine kinase activity"/>
    <property type="evidence" value="ECO:0007669"/>
    <property type="project" value="UniProtKB-KW"/>
</dbReference>
<sequence>MSVKNPVSASRLSMLKFNLKSNQCRISGSHPNYTFQHPATLLTTISSPTSMIAKAIFAIAPYISEVLSPIARNIGYKVGEAFGNNSQKYRDILIPDPNNSSDSTEIEQAKQRYSQEMLEYAKAKNVRDNELLKLTIAQTARRIELQEQQQQDRLKLSALQRDLMRELQAKDIQIKLTEIQTIWDKDTWFSKLNREETKQILLEQQHRLLILLSPPKISKRCPETFCEDLPIEMRSVGDFLRQHYPQQDVLRPVKFYSDYFTESIGDIDVERLQRILSPVPTTILYSDISDYAVTFRVGFWGFLNNQEVSLFSTKVFDWEEAKDALLASGISEKKALRMIRQLIVAIHKLLAGFLADLYYLNIDPCYEPLLFNLKDELAENGLAEEWVKPYFDILQDIQRRQGEQYEEELKKLIEQVEAERLSQASAKAEAQRKQQIREAAKAEAQRKQQIQEASAKAEAQYQQKIEEKIIRKAHSFKCVKTLNGVAMSSVDCVVISPDGKTFASNCSKLWNLHTGELIRTFSGNSVAVYCVAINQNGTILASGSYDRKIKLWNLETGQEFRTIQGHSSLIRSLAFSPDGETLASGSQDHTIKLWNLKNGQEIRTLPRHSSSVYSVAISPDGQTLASGSGDKTIQLWNLKNGYTICSLRGHSSSVSSVTISPDGQTIASGSYDHTLKLWNLKTDQEIRTLRGHSDYVNSVVISPDGQIIASGSGDNTIKLWNLKTGQEIRTLTGHSAKVNSVSFSPDGNTLVSGSNDGRIKIWRCDG</sequence>
<dbReference type="InterPro" id="IPR015943">
    <property type="entry name" value="WD40/YVTN_repeat-like_dom_sf"/>
</dbReference>
<feature type="repeat" description="WD" evidence="3">
    <location>
        <begin position="647"/>
        <end position="688"/>
    </location>
</feature>
<dbReference type="PRINTS" id="PR00320">
    <property type="entry name" value="GPROTEINBRPT"/>
</dbReference>
<dbReference type="PANTHER" id="PTHR22847:SF637">
    <property type="entry name" value="WD REPEAT DOMAIN 5B"/>
    <property type="match status" value="1"/>
</dbReference>
<evidence type="ECO:0000256" key="2">
    <source>
        <dbReference type="ARBA" id="ARBA00022737"/>
    </source>
</evidence>
<dbReference type="CDD" id="cd06503">
    <property type="entry name" value="ATP-synt_Fo_b"/>
    <property type="match status" value="1"/>
</dbReference>
<keyword evidence="4" id="KW-0175">Coiled coil</keyword>
<dbReference type="InterPro" id="IPR020472">
    <property type="entry name" value="WD40_PAC1"/>
</dbReference>
<feature type="repeat" description="WD" evidence="3">
    <location>
        <begin position="605"/>
        <end position="646"/>
    </location>
</feature>
<reference evidence="5 6" key="1">
    <citation type="journal article" date="2020" name="Harmful Algae">
        <title>Molecular and morphological characterization of a novel dihydroanatoxin-a producing Microcoleus species (cyanobacteria) from the Russian River, California, USA.</title>
        <authorList>
            <person name="Conklin K.Y."/>
            <person name="Stancheva R."/>
            <person name="Otten T.G."/>
            <person name="Fadness R."/>
            <person name="Boyer G.L."/>
            <person name="Read B."/>
            <person name="Zhang X."/>
            <person name="Sheath R.G."/>
        </authorList>
    </citation>
    <scope>NUCLEOTIDE SEQUENCE [LARGE SCALE GENOMIC DNA]</scope>
    <source>
        <strain evidence="5 6">PTRS2</strain>
    </source>
</reference>
<evidence type="ECO:0000313" key="6">
    <source>
        <dbReference type="Proteomes" id="UP001384579"/>
    </source>
</evidence>
<dbReference type="PROSITE" id="PS00678">
    <property type="entry name" value="WD_REPEATS_1"/>
    <property type="match status" value="5"/>
</dbReference>
<keyword evidence="1 3" id="KW-0853">WD repeat</keyword>
<feature type="repeat" description="WD" evidence="3">
    <location>
        <begin position="521"/>
        <end position="562"/>
    </location>
</feature>
<dbReference type="PANTHER" id="PTHR22847">
    <property type="entry name" value="WD40 REPEAT PROTEIN"/>
    <property type="match status" value="1"/>
</dbReference>
<comment type="caution">
    <text evidence="5">The sequence shown here is derived from an EMBL/GenBank/DDBJ whole genome shotgun (WGS) entry which is preliminary data.</text>
</comment>
<dbReference type="InterPro" id="IPR001680">
    <property type="entry name" value="WD40_rpt"/>
</dbReference>
<evidence type="ECO:0000313" key="5">
    <source>
        <dbReference type="EMBL" id="MEK0185529.1"/>
    </source>
</evidence>
<protein>
    <submittedName>
        <fullName evidence="5">Serine/threonine protein kinase</fullName>
    </submittedName>
</protein>
<feature type="coiled-coil region" evidence="4">
    <location>
        <begin position="395"/>
        <end position="467"/>
    </location>
</feature>
<dbReference type="SUPFAM" id="SSF50978">
    <property type="entry name" value="WD40 repeat-like"/>
    <property type="match status" value="1"/>
</dbReference>
<keyword evidence="2" id="KW-0677">Repeat</keyword>
<dbReference type="SMART" id="SM00320">
    <property type="entry name" value="WD40"/>
    <property type="match status" value="7"/>
</dbReference>
<dbReference type="Pfam" id="PF00400">
    <property type="entry name" value="WD40"/>
    <property type="match status" value="6"/>
</dbReference>
<dbReference type="PROSITE" id="PS50294">
    <property type="entry name" value="WD_REPEATS_REGION"/>
    <property type="match status" value="6"/>
</dbReference>
<dbReference type="PROSITE" id="PS50082">
    <property type="entry name" value="WD_REPEATS_2"/>
    <property type="match status" value="6"/>
</dbReference>
<dbReference type="Gene3D" id="2.130.10.10">
    <property type="entry name" value="YVTN repeat-like/Quinoprotein amine dehydrogenase"/>
    <property type="match status" value="3"/>
</dbReference>
<proteinExistence type="predicted"/>
<feature type="repeat" description="WD" evidence="3">
    <location>
        <begin position="563"/>
        <end position="604"/>
    </location>
</feature>
<dbReference type="Proteomes" id="UP001384579">
    <property type="component" value="Unassembled WGS sequence"/>
</dbReference>
<keyword evidence="5" id="KW-0808">Transferase</keyword>
<dbReference type="RefSeq" id="WP_340541462.1">
    <property type="nucleotide sequence ID" value="NZ_JBBLXS010000127.1"/>
</dbReference>
<feature type="coiled-coil region" evidence="4">
    <location>
        <begin position="106"/>
        <end position="149"/>
    </location>
</feature>
<organism evidence="5 6">
    <name type="scientific">Microcoleus anatoxicus PTRS2</name>
    <dbReference type="NCBI Taxonomy" id="2705321"/>
    <lineage>
        <taxon>Bacteria</taxon>
        <taxon>Bacillati</taxon>
        <taxon>Cyanobacteriota</taxon>
        <taxon>Cyanophyceae</taxon>
        <taxon>Oscillatoriophycideae</taxon>
        <taxon>Oscillatoriales</taxon>
        <taxon>Microcoleaceae</taxon>
        <taxon>Microcoleus</taxon>
        <taxon>Microcoleus anatoxicus</taxon>
    </lineage>
</organism>
<keyword evidence="5" id="KW-0418">Kinase</keyword>
<dbReference type="CDD" id="cd00200">
    <property type="entry name" value="WD40"/>
    <property type="match status" value="1"/>
</dbReference>
<dbReference type="EMBL" id="JBBLXS010000127">
    <property type="protein sequence ID" value="MEK0185529.1"/>
    <property type="molecule type" value="Genomic_DNA"/>
</dbReference>